<dbReference type="SUPFAM" id="SSF48613">
    <property type="entry name" value="Heme oxygenase-like"/>
    <property type="match status" value="1"/>
</dbReference>
<dbReference type="Gene3D" id="1.20.910.10">
    <property type="entry name" value="Heme oxygenase-like"/>
    <property type="match status" value="1"/>
</dbReference>
<evidence type="ECO:0000313" key="4">
    <source>
        <dbReference type="Proteomes" id="UP001599542"/>
    </source>
</evidence>
<name>A0ABW6GGK9_9ACTN</name>
<feature type="domain" description="Thiaminase-2/PQQC" evidence="2">
    <location>
        <begin position="121"/>
        <end position="236"/>
    </location>
</feature>
<organism evidence="3 4">
    <name type="scientific">Kitasatospora phosalacinea</name>
    <dbReference type="NCBI Taxonomy" id="2065"/>
    <lineage>
        <taxon>Bacteria</taxon>
        <taxon>Bacillati</taxon>
        <taxon>Actinomycetota</taxon>
        <taxon>Actinomycetes</taxon>
        <taxon>Kitasatosporales</taxon>
        <taxon>Streptomycetaceae</taxon>
        <taxon>Kitasatospora</taxon>
    </lineage>
</organism>
<sequence length="346" mass="39142">MTAPAIERVEPTAPDAALDHPRLRHCTFKWTSEDSPMLMIIGKEYFEITEEFGTRDQFLTIKRYLDGRHTIAQIAERARVDEESVRAIVETFREMGLLHDPRPIDSVPGDVYAAQIAASCDMWGRQIGYHNLFSGLDDGTLRGEVFLGMILETYHYVKSASKHIATAIAHCDDERLVPLLSKYFTEEYNHATMLVHALKKMGLPKEQIVNAHPVIGTWSLINNLCEIARQDTLSYIACTTLFEARADDFEAGAESLRRAARLAGYPEECAEPLIAHMRIDVEAGHVGLLEEALEIIGSVPAEKAHKAVNNLHDLKHSYDQFHDQIIQYYSDIANYIPRLKVDYFSL</sequence>
<accession>A0ABW6GGK9</accession>
<proteinExistence type="predicted"/>
<dbReference type="RefSeq" id="WP_380328849.1">
    <property type="nucleotide sequence ID" value="NZ_JBHYPW010000052.1"/>
</dbReference>
<evidence type="ECO:0000313" key="3">
    <source>
        <dbReference type="EMBL" id="MFE1351884.1"/>
    </source>
</evidence>
<dbReference type="InterPro" id="IPR004305">
    <property type="entry name" value="Thiaminase-2/PQQC"/>
</dbReference>
<keyword evidence="4" id="KW-1185">Reference proteome</keyword>
<dbReference type="Proteomes" id="UP001599542">
    <property type="component" value="Unassembled WGS sequence"/>
</dbReference>
<evidence type="ECO:0000256" key="1">
    <source>
        <dbReference type="ARBA" id="ARBA00004948"/>
    </source>
</evidence>
<dbReference type="EMBL" id="JBHYPX010000011">
    <property type="protein sequence ID" value="MFE1351884.1"/>
    <property type="molecule type" value="Genomic_DNA"/>
</dbReference>
<comment type="caution">
    <text evidence="3">The sequence shown here is derived from an EMBL/GenBank/DDBJ whole genome shotgun (WGS) entry which is preliminary data.</text>
</comment>
<protein>
    <submittedName>
        <fullName evidence="3">Iron-containing redox enzyme family protein</fullName>
    </submittedName>
</protein>
<dbReference type="Pfam" id="PF03070">
    <property type="entry name" value="TENA_THI-4"/>
    <property type="match status" value="1"/>
</dbReference>
<gene>
    <name evidence="3" type="ORF">ACFW6T_07845</name>
</gene>
<reference evidence="3 4" key="1">
    <citation type="submission" date="2024-09" db="EMBL/GenBank/DDBJ databases">
        <title>The Natural Products Discovery Center: Release of the First 8490 Sequenced Strains for Exploring Actinobacteria Biosynthetic Diversity.</title>
        <authorList>
            <person name="Kalkreuter E."/>
            <person name="Kautsar S.A."/>
            <person name="Yang D."/>
            <person name="Bader C.D."/>
            <person name="Teijaro C.N."/>
            <person name="Fluegel L."/>
            <person name="Davis C.M."/>
            <person name="Simpson J.R."/>
            <person name="Lauterbach L."/>
            <person name="Steele A.D."/>
            <person name="Gui C."/>
            <person name="Meng S."/>
            <person name="Li G."/>
            <person name="Viehrig K."/>
            <person name="Ye F."/>
            <person name="Su P."/>
            <person name="Kiefer A.F."/>
            <person name="Nichols A."/>
            <person name="Cepeda A.J."/>
            <person name="Yan W."/>
            <person name="Fan B."/>
            <person name="Jiang Y."/>
            <person name="Adhikari A."/>
            <person name="Zheng C.-J."/>
            <person name="Schuster L."/>
            <person name="Cowan T.M."/>
            <person name="Smanski M.J."/>
            <person name="Chevrette M.G."/>
            <person name="De Carvalho L.P.S."/>
            <person name="Shen B."/>
        </authorList>
    </citation>
    <scope>NUCLEOTIDE SEQUENCE [LARGE SCALE GENOMIC DNA]</scope>
    <source>
        <strain evidence="3 4">NPDC058753</strain>
    </source>
</reference>
<dbReference type="InterPro" id="IPR016084">
    <property type="entry name" value="Haem_Oase-like_multi-hlx"/>
</dbReference>
<evidence type="ECO:0000259" key="2">
    <source>
        <dbReference type="Pfam" id="PF03070"/>
    </source>
</evidence>
<comment type="pathway">
    <text evidence="1">Cofactor biosynthesis; thiamine diphosphate biosynthesis.</text>
</comment>